<dbReference type="PANTHER" id="PTHR43685:SF2">
    <property type="entry name" value="GLYCOSYLTRANSFERASE 2-LIKE DOMAIN-CONTAINING PROTEIN"/>
    <property type="match status" value="1"/>
</dbReference>
<accession>A0ABS5UWZ5</accession>
<gene>
    <name evidence="2" type="ORF">JS530_09115</name>
</gene>
<evidence type="ECO:0000313" key="3">
    <source>
        <dbReference type="Proteomes" id="UP000711736"/>
    </source>
</evidence>
<proteinExistence type="predicted"/>
<feature type="domain" description="Glycosyltransferase 2-like" evidence="1">
    <location>
        <begin position="6"/>
        <end position="125"/>
    </location>
</feature>
<dbReference type="SUPFAM" id="SSF53448">
    <property type="entry name" value="Nucleotide-diphospho-sugar transferases"/>
    <property type="match status" value="1"/>
</dbReference>
<reference evidence="2 3" key="1">
    <citation type="journal article" date="2021" name="Environ. Microbiol.">
        <title>Genetic insights into the dark matter of the mammalian gut microbiota through targeted genome reconstruction.</title>
        <authorList>
            <person name="Lugli G.A."/>
            <person name="Alessandri G."/>
            <person name="Milani C."/>
            <person name="Viappiani A."/>
            <person name="Fontana F."/>
            <person name="Tarracchini C."/>
            <person name="Mancabelli L."/>
            <person name="Argentini C."/>
            <person name="Ruiz L."/>
            <person name="Margolles A."/>
            <person name="van Sinderen D."/>
            <person name="Turroni F."/>
            <person name="Ventura M."/>
        </authorList>
    </citation>
    <scope>NUCLEOTIDE SEQUENCE [LARGE SCALE GENOMIC DNA]</scope>
    <source>
        <strain evidence="2 3">LC6</strain>
    </source>
</reference>
<organism evidence="2 3">
    <name type="scientific">Bifidobacterium colobi</name>
    <dbReference type="NCBI Taxonomy" id="2809026"/>
    <lineage>
        <taxon>Bacteria</taxon>
        <taxon>Bacillati</taxon>
        <taxon>Actinomycetota</taxon>
        <taxon>Actinomycetes</taxon>
        <taxon>Bifidobacteriales</taxon>
        <taxon>Bifidobacteriaceae</taxon>
        <taxon>Bifidobacterium</taxon>
    </lineage>
</organism>
<dbReference type="EMBL" id="JAFEJU010000007">
    <property type="protein sequence ID" value="MBT1175653.1"/>
    <property type="molecule type" value="Genomic_DNA"/>
</dbReference>
<dbReference type="PANTHER" id="PTHR43685">
    <property type="entry name" value="GLYCOSYLTRANSFERASE"/>
    <property type="match status" value="1"/>
</dbReference>
<dbReference type="RefSeq" id="WP_214376848.1">
    <property type="nucleotide sequence ID" value="NZ_JAFEJU010000007.1"/>
</dbReference>
<evidence type="ECO:0000313" key="2">
    <source>
        <dbReference type="EMBL" id="MBT1175653.1"/>
    </source>
</evidence>
<protein>
    <submittedName>
        <fullName evidence="2">Glycosyltransferase family 2 protein</fullName>
    </submittedName>
</protein>
<dbReference type="Gene3D" id="3.90.550.10">
    <property type="entry name" value="Spore Coat Polysaccharide Biosynthesis Protein SpsA, Chain A"/>
    <property type="match status" value="1"/>
</dbReference>
<dbReference type="InterPro" id="IPR001173">
    <property type="entry name" value="Glyco_trans_2-like"/>
</dbReference>
<dbReference type="Pfam" id="PF00535">
    <property type="entry name" value="Glycos_transf_2"/>
    <property type="match status" value="1"/>
</dbReference>
<dbReference type="InterPro" id="IPR050834">
    <property type="entry name" value="Glycosyltransf_2"/>
</dbReference>
<dbReference type="InterPro" id="IPR029044">
    <property type="entry name" value="Nucleotide-diphossugar_trans"/>
</dbReference>
<name>A0ABS5UWZ5_9BIFI</name>
<evidence type="ECO:0000259" key="1">
    <source>
        <dbReference type="Pfam" id="PF00535"/>
    </source>
</evidence>
<comment type="caution">
    <text evidence="2">The sequence shown here is derived from an EMBL/GenBank/DDBJ whole genome shotgun (WGS) entry which is preliminary data.</text>
</comment>
<keyword evidence="3" id="KW-1185">Reference proteome</keyword>
<dbReference type="CDD" id="cd00761">
    <property type="entry name" value="Glyco_tranf_GTA_type"/>
    <property type="match status" value="1"/>
</dbReference>
<sequence>MPVCTFVVIAYNVERYIGRCLQSLKAQTVQDFEVVVVNDASTDGTVKAIQQEIDGDERFRFINKASNAGAHLARRTGAAASQGKYVIFVDGDDSITRNCLELLQPVLENSDYDILRFGRDVMPASSTESDVAFAYENEEMFNQGDAVLSGHEILESIYSERTHRNTWSIIDCAFNGDFVRDVFAEMTDYPLGRMQDSYEMFVLCSKARTMRMLPDVRGLRYYLGAGISGRSRETLNKFDYLQESARKDYEHVNAFARLCDEAAISECATWLGREYLRIIGNEWVTRLSPDDQATAIEHLLLSWRAKEVSDIMSDPLMARGRWLLEQDMIPAKNDEFYRWGAVFEQSVVPKLSEEQSSSYDAYYQLKHDVEQHVANIVRRREEEARKRQLEAIKREQERGFIHRALNKVAPDGSLCRDMIRVVRAHSRRGK</sequence>
<dbReference type="Proteomes" id="UP000711736">
    <property type="component" value="Unassembled WGS sequence"/>
</dbReference>